<dbReference type="CDD" id="cd06223">
    <property type="entry name" value="PRTases_typeI"/>
    <property type="match status" value="1"/>
</dbReference>
<proteinExistence type="predicted"/>
<dbReference type="EMBL" id="LAZR01058831">
    <property type="protein sequence ID" value="KKK69067.1"/>
    <property type="molecule type" value="Genomic_DNA"/>
</dbReference>
<dbReference type="GO" id="GO:0032263">
    <property type="term" value="P:GMP salvage"/>
    <property type="evidence" value="ECO:0007669"/>
    <property type="project" value="TreeGrafter"/>
</dbReference>
<dbReference type="GO" id="GO:0006178">
    <property type="term" value="P:guanine salvage"/>
    <property type="evidence" value="ECO:0007669"/>
    <property type="project" value="TreeGrafter"/>
</dbReference>
<reference evidence="2" key="1">
    <citation type="journal article" date="2015" name="Nature">
        <title>Complex archaea that bridge the gap between prokaryotes and eukaryotes.</title>
        <authorList>
            <person name="Spang A."/>
            <person name="Saw J.H."/>
            <person name="Jorgensen S.L."/>
            <person name="Zaremba-Niedzwiedzka K."/>
            <person name="Martijn J."/>
            <person name="Lind A.E."/>
            <person name="van Eijk R."/>
            <person name="Schleper C."/>
            <person name="Guy L."/>
            <person name="Ettema T.J."/>
        </authorList>
    </citation>
    <scope>NUCLEOTIDE SEQUENCE</scope>
</reference>
<sequence>MTQRRLAPDYILVSSDRIHDIVVRLGVEVTAHCSGELLVVGVLKGSVIFLADLVRQINRPFEIDFITVSSYHFGVVTSGTVTIHQDTRIDPKGRHVILVEDIVDSGLTIEKLREHFLAKGARRVTVVALLTRGVRSGVLAGEVLKSDTFVLGYGLDHHERYRGLPDIWSSKWIEVI</sequence>
<dbReference type="GO" id="GO:0032264">
    <property type="term" value="P:IMP salvage"/>
    <property type="evidence" value="ECO:0007669"/>
    <property type="project" value="TreeGrafter"/>
</dbReference>
<dbReference type="GO" id="GO:0046100">
    <property type="term" value="P:hypoxanthine metabolic process"/>
    <property type="evidence" value="ECO:0007669"/>
    <property type="project" value="TreeGrafter"/>
</dbReference>
<dbReference type="GO" id="GO:0000287">
    <property type="term" value="F:magnesium ion binding"/>
    <property type="evidence" value="ECO:0007669"/>
    <property type="project" value="TreeGrafter"/>
</dbReference>
<feature type="domain" description="Phosphoribosyltransferase" evidence="1">
    <location>
        <begin position="36"/>
        <end position="139"/>
    </location>
</feature>
<evidence type="ECO:0000259" key="1">
    <source>
        <dbReference type="Pfam" id="PF00156"/>
    </source>
</evidence>
<dbReference type="AlphaFoldDB" id="A0A0F8XIY1"/>
<name>A0A0F8XIY1_9ZZZZ</name>
<accession>A0A0F8XIY1</accession>
<gene>
    <name evidence="2" type="ORF">LCGC14_2937750</name>
</gene>
<organism evidence="2">
    <name type="scientific">marine sediment metagenome</name>
    <dbReference type="NCBI Taxonomy" id="412755"/>
    <lineage>
        <taxon>unclassified sequences</taxon>
        <taxon>metagenomes</taxon>
        <taxon>ecological metagenomes</taxon>
    </lineage>
</organism>
<evidence type="ECO:0000313" key="2">
    <source>
        <dbReference type="EMBL" id="KKK69067.1"/>
    </source>
</evidence>
<dbReference type="InterPro" id="IPR029057">
    <property type="entry name" value="PRTase-like"/>
</dbReference>
<dbReference type="GO" id="GO:0005829">
    <property type="term" value="C:cytosol"/>
    <property type="evidence" value="ECO:0007669"/>
    <property type="project" value="TreeGrafter"/>
</dbReference>
<dbReference type="PANTHER" id="PTHR43340:SF1">
    <property type="entry name" value="HYPOXANTHINE PHOSPHORIBOSYLTRANSFERASE"/>
    <property type="match status" value="1"/>
</dbReference>
<comment type="caution">
    <text evidence="2">The sequence shown here is derived from an EMBL/GenBank/DDBJ whole genome shotgun (WGS) entry which is preliminary data.</text>
</comment>
<dbReference type="Pfam" id="PF00156">
    <property type="entry name" value="Pribosyltran"/>
    <property type="match status" value="1"/>
</dbReference>
<dbReference type="SUPFAM" id="SSF53271">
    <property type="entry name" value="PRTase-like"/>
    <property type="match status" value="1"/>
</dbReference>
<dbReference type="GO" id="GO:0004422">
    <property type="term" value="F:hypoxanthine phosphoribosyltransferase activity"/>
    <property type="evidence" value="ECO:0007669"/>
    <property type="project" value="TreeGrafter"/>
</dbReference>
<protein>
    <recommendedName>
        <fullName evidence="1">Phosphoribosyltransferase domain-containing protein</fullName>
    </recommendedName>
</protein>
<dbReference type="InterPro" id="IPR000836">
    <property type="entry name" value="PRTase_dom"/>
</dbReference>
<dbReference type="PANTHER" id="PTHR43340">
    <property type="entry name" value="HYPOXANTHINE-GUANINE PHOSPHORIBOSYLTRANSFERASE"/>
    <property type="match status" value="1"/>
</dbReference>
<dbReference type="InterPro" id="IPR050408">
    <property type="entry name" value="HGPRT"/>
</dbReference>
<dbReference type="Gene3D" id="3.40.50.2020">
    <property type="match status" value="1"/>
</dbReference>